<feature type="chain" id="PRO_5039732648" evidence="1">
    <location>
        <begin position="22"/>
        <end position="298"/>
    </location>
</feature>
<gene>
    <name evidence="2" type="ORF">H9791_11825</name>
</gene>
<sequence length="298" mass="31648">MKRTLLLSAACLAATLFTACTQDDAGLLPEASEGIPMTFTATGLNPTAATTTGTRATVDGDWKGVTAVAIQIGNEVKAYRVTPSSDNLTATLSSDDPHYWAGESAVTVSAWWPYTDGQTSMPAVTVQADQRGDGYAQSDHIGVAEELLHYNGGTPTLAFTHRTARIVVTVSGGTSSISSVRLTNLSTADGNPGEIIAHDAGSGIYEALVTPQSVTQGTAFVTIATTDGKTYVYRMKQDADWEAGAEHKYGLFFGLFVTCPASTTTGTRSVLLHKASVFQHNHFVFKSRKVDAFGRKRR</sequence>
<dbReference type="EMBL" id="JAHLFO010000163">
    <property type="protein sequence ID" value="MBU3815160.1"/>
    <property type="molecule type" value="Genomic_DNA"/>
</dbReference>
<dbReference type="PROSITE" id="PS51257">
    <property type="entry name" value="PROKAR_LIPOPROTEIN"/>
    <property type="match status" value="1"/>
</dbReference>
<dbReference type="Proteomes" id="UP000824236">
    <property type="component" value="Unassembled WGS sequence"/>
</dbReference>
<dbReference type="AlphaFoldDB" id="A0A9E2NPS0"/>
<evidence type="ECO:0000313" key="3">
    <source>
        <dbReference type="Proteomes" id="UP000824236"/>
    </source>
</evidence>
<keyword evidence="1" id="KW-0732">Signal</keyword>
<evidence type="ECO:0000313" key="2">
    <source>
        <dbReference type="EMBL" id="MBU3815160.1"/>
    </source>
</evidence>
<comment type="caution">
    <text evidence="2">The sequence shown here is derived from an EMBL/GenBank/DDBJ whole genome shotgun (WGS) entry which is preliminary data.</text>
</comment>
<organism evidence="2 3">
    <name type="scientific">Candidatus Bacteroides intestinipullorum</name>
    <dbReference type="NCBI Taxonomy" id="2838471"/>
    <lineage>
        <taxon>Bacteria</taxon>
        <taxon>Pseudomonadati</taxon>
        <taxon>Bacteroidota</taxon>
        <taxon>Bacteroidia</taxon>
        <taxon>Bacteroidales</taxon>
        <taxon>Bacteroidaceae</taxon>
        <taxon>Bacteroides</taxon>
    </lineage>
</organism>
<dbReference type="Gene3D" id="2.60.40.2630">
    <property type="match status" value="1"/>
</dbReference>
<proteinExistence type="predicted"/>
<dbReference type="InterPro" id="IPR025049">
    <property type="entry name" value="Mfa-like_1"/>
</dbReference>
<reference evidence="2" key="2">
    <citation type="submission" date="2021-04" db="EMBL/GenBank/DDBJ databases">
        <authorList>
            <person name="Gilroy R."/>
        </authorList>
    </citation>
    <scope>NUCLEOTIDE SEQUENCE</scope>
    <source>
        <strain evidence="2">B3-3758</strain>
    </source>
</reference>
<dbReference type="CDD" id="cd13120">
    <property type="entry name" value="BF2867_like_N"/>
    <property type="match status" value="1"/>
</dbReference>
<protein>
    <submittedName>
        <fullName evidence="2">Fimbrillin family protein</fullName>
    </submittedName>
</protein>
<dbReference type="CDD" id="cd13121">
    <property type="entry name" value="BF2867_like_C"/>
    <property type="match status" value="1"/>
</dbReference>
<dbReference type="Pfam" id="PF13149">
    <property type="entry name" value="Mfa_like_1"/>
    <property type="match status" value="1"/>
</dbReference>
<feature type="signal peptide" evidence="1">
    <location>
        <begin position="1"/>
        <end position="21"/>
    </location>
</feature>
<name>A0A9E2NPS0_9BACE</name>
<evidence type="ECO:0000256" key="1">
    <source>
        <dbReference type="SAM" id="SignalP"/>
    </source>
</evidence>
<reference evidence="2" key="1">
    <citation type="journal article" date="2021" name="PeerJ">
        <title>Extensive microbial diversity within the chicken gut microbiome revealed by metagenomics and culture.</title>
        <authorList>
            <person name="Gilroy R."/>
            <person name="Ravi A."/>
            <person name="Getino M."/>
            <person name="Pursley I."/>
            <person name="Horton D.L."/>
            <person name="Alikhan N.F."/>
            <person name="Baker D."/>
            <person name="Gharbi K."/>
            <person name="Hall N."/>
            <person name="Watson M."/>
            <person name="Adriaenssens E.M."/>
            <person name="Foster-Nyarko E."/>
            <person name="Jarju S."/>
            <person name="Secka A."/>
            <person name="Antonio M."/>
            <person name="Oren A."/>
            <person name="Chaudhuri R.R."/>
            <person name="La Ragione R."/>
            <person name="Hildebrand F."/>
            <person name="Pallen M.J."/>
        </authorList>
    </citation>
    <scope>NUCLEOTIDE SEQUENCE</scope>
    <source>
        <strain evidence="2">B3-3758</strain>
    </source>
</reference>
<accession>A0A9E2NPS0</accession>